<dbReference type="Pfam" id="PF01832">
    <property type="entry name" value="Glucosaminidase"/>
    <property type="match status" value="1"/>
</dbReference>
<dbReference type="InterPro" id="IPR002901">
    <property type="entry name" value="MGlyc_endo_b_GlcNAc-like_dom"/>
</dbReference>
<keyword evidence="5" id="KW-1185">Reference proteome</keyword>
<name>A0ABM9N2Z6_9LACO</name>
<accession>A0ABM9N2Z6</accession>
<dbReference type="SMART" id="SM00047">
    <property type="entry name" value="LYZ2"/>
    <property type="match status" value="1"/>
</dbReference>
<keyword evidence="2 4" id="KW-0378">Hydrolase</keyword>
<dbReference type="Gene3D" id="3.30.1490.480">
    <property type="entry name" value="Endolytic murein transglycosylase"/>
    <property type="match status" value="1"/>
</dbReference>
<proteinExistence type="inferred from homology"/>
<evidence type="ECO:0000256" key="2">
    <source>
        <dbReference type="ARBA" id="ARBA00022801"/>
    </source>
</evidence>
<evidence type="ECO:0000256" key="1">
    <source>
        <dbReference type="ARBA" id="ARBA00010266"/>
    </source>
</evidence>
<dbReference type="GO" id="GO:0003796">
    <property type="term" value="F:lysozyme activity"/>
    <property type="evidence" value="ECO:0007669"/>
    <property type="project" value="UniProtKB-EC"/>
</dbReference>
<dbReference type="Pfam" id="PF02618">
    <property type="entry name" value="YceG"/>
    <property type="match status" value="1"/>
</dbReference>
<evidence type="ECO:0000313" key="5">
    <source>
        <dbReference type="Proteomes" id="UP001314241"/>
    </source>
</evidence>
<evidence type="ECO:0000313" key="4">
    <source>
        <dbReference type="EMBL" id="CAK8053512.1"/>
    </source>
</evidence>
<sequence>MQQKRSKPRKRKFSVRLLAAIAVIILAFLAMKVISDTGYQALNPNDTKFKTVTIKEGSTPLQMGETMQKQNIIRSAKAFASYSKKYGSEKLIAGTYLLSAAQDVPSIYNQMTLGPSAAPQLPKGYAFVGNNMTPEQAAQSMAGASSVSSAKIVAAYDDKSVIKDMQQKYPQLLSGIKPNGKNTDKLYNYVTPGIYKLSGVSSVDALMDKLLSISNDSLKPYYKKMEANGIQSPLVINLISSSGGDEFDRRLAFIQKIAPYAQELFKEYGVLPSISIAQAAHESNWDNSKLSSKYNNFYGVKTQDTTPGKSVVLETTEDENGETVTQKARFAVYTSWKQSMKAHAKTLAQGNTWNPTQFQDVLAAKNYKEAAKALYDDHYATDTNYTTLLTNLIESWNLQRYDK</sequence>
<dbReference type="Gene3D" id="4.10.80.30">
    <property type="entry name" value="DNA polymerase, domain 6"/>
    <property type="match status" value="1"/>
</dbReference>
<dbReference type="Proteomes" id="UP001314241">
    <property type="component" value="Unassembled WGS sequence"/>
</dbReference>
<dbReference type="RefSeq" id="WP_349641078.1">
    <property type="nucleotide sequence ID" value="NZ_CAWVOH010000001.1"/>
</dbReference>
<dbReference type="Gene3D" id="1.10.530.10">
    <property type="match status" value="1"/>
</dbReference>
<dbReference type="EC" id="3.2.1.17" evidence="4"/>
<dbReference type="PANTHER" id="PTHR33308">
    <property type="entry name" value="PEPTIDOGLYCAN HYDROLASE FLGJ"/>
    <property type="match status" value="1"/>
</dbReference>
<comment type="similarity">
    <text evidence="1">Belongs to the glycosyl hydrolase 73 family.</text>
</comment>
<gene>
    <name evidence="4" type="ORF">R54876_GBNLAHCA_00067</name>
</gene>
<dbReference type="EMBL" id="CAWVOH010000001">
    <property type="protein sequence ID" value="CAK8053512.1"/>
    <property type="molecule type" value="Genomic_DNA"/>
</dbReference>
<keyword evidence="4" id="KW-0326">Glycosidase</keyword>
<reference evidence="4 5" key="1">
    <citation type="submission" date="2024-01" db="EMBL/GenBank/DDBJ databases">
        <authorList>
            <person name="Botero Cardona J."/>
        </authorList>
    </citation>
    <scope>NUCLEOTIDE SEQUENCE [LARGE SCALE GENOMIC DNA]</scope>
    <source>
        <strain evidence="4 5">LMG 33000</strain>
    </source>
</reference>
<dbReference type="InterPro" id="IPR003770">
    <property type="entry name" value="MLTG-like"/>
</dbReference>
<dbReference type="EC" id="3.2.1.96" evidence="4"/>
<comment type="caution">
    <text evidence="4">The sequence shown here is derived from an EMBL/GenBank/DDBJ whole genome shotgun (WGS) entry which is preliminary data.</text>
</comment>
<dbReference type="GO" id="GO:0033925">
    <property type="term" value="F:mannosyl-glycoprotein endo-beta-N-acetylglucosaminidase activity"/>
    <property type="evidence" value="ECO:0007669"/>
    <property type="project" value="UniProtKB-EC"/>
</dbReference>
<protein>
    <submittedName>
        <fullName evidence="4">Flagellum-specific peptidoglycan hydrolase FlgJ (FlgJ)</fullName>
        <ecNumber evidence="4">3.2.1.17</ecNumber>
        <ecNumber evidence="4">3.2.1.96</ecNumber>
    </submittedName>
</protein>
<evidence type="ECO:0000259" key="3">
    <source>
        <dbReference type="SMART" id="SM00047"/>
    </source>
</evidence>
<organism evidence="4 5">
    <name type="scientific">Eupransor demetentiae</name>
    <dbReference type="NCBI Taxonomy" id="3109584"/>
    <lineage>
        <taxon>Bacteria</taxon>
        <taxon>Bacillati</taxon>
        <taxon>Bacillota</taxon>
        <taxon>Bacilli</taxon>
        <taxon>Lactobacillales</taxon>
        <taxon>Lactobacillaceae</taxon>
        <taxon>Eupransor</taxon>
    </lineage>
</organism>
<dbReference type="InterPro" id="IPR051056">
    <property type="entry name" value="Glycosyl_Hydrolase_73"/>
</dbReference>
<feature type="domain" description="Mannosyl-glycoprotein endo-beta-N-acetylglucosamidase-like" evidence="3">
    <location>
        <begin position="238"/>
        <end position="402"/>
    </location>
</feature>
<dbReference type="PANTHER" id="PTHR33308:SF9">
    <property type="entry name" value="PEPTIDOGLYCAN HYDROLASE FLGJ"/>
    <property type="match status" value="1"/>
</dbReference>